<name>E8X7P8_GRATM</name>
<dbReference type="Proteomes" id="UP000000343">
    <property type="component" value="Plasmid pACIX904"/>
</dbReference>
<dbReference type="KEGG" id="acm:AciX9_4546"/>
<protein>
    <submittedName>
        <fullName evidence="1">Uncharacterized protein</fullName>
    </submittedName>
</protein>
<sequence length="102" mass="11381">MADVLKDKVGTHPASSCAVVEHTHPGFAELLQSSNTVKAVDRPRRHKQFGSGVIANRVLLLNALRGILLHETWTAESFQKLTDSIRKDKKKMASDVMKQYEP</sequence>
<proteinExistence type="predicted"/>
<accession>E8X7P8</accession>
<gene>
    <name evidence="1" type="ordered locus">AciX9_4546</name>
</gene>
<geneLocation type="plasmid" evidence="1 2">
    <name>pACIX904</name>
</geneLocation>
<dbReference type="HOGENOM" id="CLU_2273411_0_0_0"/>
<reference evidence="2" key="1">
    <citation type="submission" date="2011-01" db="EMBL/GenBank/DDBJ databases">
        <title>Complete sequence of plasmid4 of Acidobacterium sp. MP5ACTX9.</title>
        <authorList>
            <consortium name="US DOE Joint Genome Institute"/>
            <person name="Lucas S."/>
            <person name="Copeland A."/>
            <person name="Lapidus A."/>
            <person name="Cheng J.-F."/>
            <person name="Goodwin L."/>
            <person name="Pitluck S."/>
            <person name="Teshima H."/>
            <person name="Detter J.C."/>
            <person name="Han C."/>
            <person name="Tapia R."/>
            <person name="Land M."/>
            <person name="Hauser L."/>
            <person name="Kyrpides N."/>
            <person name="Ivanova N."/>
            <person name="Ovchinnikova G."/>
            <person name="Pagani I."/>
            <person name="Rawat S.R."/>
            <person name="Mannisto M."/>
            <person name="Haggblom M.M."/>
            <person name="Woyke T."/>
        </authorList>
    </citation>
    <scope>NUCLEOTIDE SEQUENCE [LARGE SCALE GENOMIC DNA]</scope>
    <source>
        <strain evidence="2">MP5ACTX9</strain>
        <plasmid evidence="2">Plasmid pACIX904</plasmid>
    </source>
</reference>
<keyword evidence="2" id="KW-1185">Reference proteome</keyword>
<dbReference type="PaxDb" id="1198114-AciX9_4546"/>
<organism evidence="2">
    <name type="scientific">Granulicella tundricola (strain ATCC BAA-1859 / DSM 23138 / MP5ACTX9)</name>
    <dbReference type="NCBI Taxonomy" id="1198114"/>
    <lineage>
        <taxon>Bacteria</taxon>
        <taxon>Pseudomonadati</taxon>
        <taxon>Acidobacteriota</taxon>
        <taxon>Terriglobia</taxon>
        <taxon>Terriglobales</taxon>
        <taxon>Acidobacteriaceae</taxon>
        <taxon>Granulicella</taxon>
    </lineage>
</organism>
<keyword evidence="1" id="KW-0614">Plasmid</keyword>
<dbReference type="EMBL" id="CP002484">
    <property type="protein sequence ID" value="ADW71482.1"/>
    <property type="molecule type" value="Genomic_DNA"/>
</dbReference>
<dbReference type="AlphaFoldDB" id="E8X7P8"/>
<evidence type="ECO:0000313" key="2">
    <source>
        <dbReference type="Proteomes" id="UP000000343"/>
    </source>
</evidence>
<evidence type="ECO:0000313" key="1">
    <source>
        <dbReference type="EMBL" id="ADW71482.1"/>
    </source>
</evidence>